<evidence type="ECO:0000313" key="2">
    <source>
        <dbReference type="EMBL" id="SMC01795.1"/>
    </source>
</evidence>
<evidence type="ECO:0000256" key="1">
    <source>
        <dbReference type="SAM" id="Phobius"/>
    </source>
</evidence>
<dbReference type="EMBL" id="FWWY01000001">
    <property type="protein sequence ID" value="SMC01795.1"/>
    <property type="molecule type" value="Genomic_DNA"/>
</dbReference>
<keyword evidence="1" id="KW-1133">Transmembrane helix</keyword>
<proteinExistence type="predicted"/>
<dbReference type="Proteomes" id="UP000192660">
    <property type="component" value="Unassembled WGS sequence"/>
</dbReference>
<evidence type="ECO:0000313" key="3">
    <source>
        <dbReference type="Proteomes" id="UP000192660"/>
    </source>
</evidence>
<sequence>MANNNSSSLASLKFNVMIMRIAFLIAFLLGLGSLFNVFHFTATTLDVHIAAGIIVAIVMWFLAISLSRTKQRGSGAMWAAAILIVLGGFIGLFFSVKSNALGITHMVIMIIAMGLAEMGSSLAKKTS</sequence>
<dbReference type="RefSeq" id="WP_084660657.1">
    <property type="nucleotide sequence ID" value="NZ_FWWY01000001.1"/>
</dbReference>
<dbReference type="AlphaFoldDB" id="A0A1W1W696"/>
<gene>
    <name evidence="2" type="ORF">SAMN00768000_0093</name>
</gene>
<keyword evidence="1" id="KW-0812">Transmembrane</keyword>
<protein>
    <submittedName>
        <fullName evidence="2">Uncharacterized protein</fullName>
    </submittedName>
</protein>
<reference evidence="3" key="1">
    <citation type="submission" date="2017-04" db="EMBL/GenBank/DDBJ databases">
        <authorList>
            <person name="Varghese N."/>
            <person name="Submissions S."/>
        </authorList>
    </citation>
    <scope>NUCLEOTIDE SEQUENCE [LARGE SCALE GENOMIC DNA]</scope>
    <source>
        <strain evidence="3">DSM 9293</strain>
    </source>
</reference>
<name>A0A1W1W696_SULTA</name>
<dbReference type="OrthoDB" id="9926327at2"/>
<feature type="transmembrane region" description="Helical" evidence="1">
    <location>
        <begin position="47"/>
        <end position="64"/>
    </location>
</feature>
<feature type="transmembrane region" description="Helical" evidence="1">
    <location>
        <begin position="76"/>
        <end position="96"/>
    </location>
</feature>
<dbReference type="STRING" id="28034.BFX07_08285"/>
<feature type="transmembrane region" description="Helical" evidence="1">
    <location>
        <begin position="21"/>
        <end position="41"/>
    </location>
</feature>
<feature type="transmembrane region" description="Helical" evidence="1">
    <location>
        <begin position="102"/>
        <end position="123"/>
    </location>
</feature>
<accession>A0A1W1W696</accession>
<keyword evidence="1" id="KW-0472">Membrane</keyword>
<organism evidence="2 3">
    <name type="scientific">Sulfobacillus thermosulfidooxidans (strain DSM 9293 / VKM B-1269 / AT-1)</name>
    <dbReference type="NCBI Taxonomy" id="929705"/>
    <lineage>
        <taxon>Bacteria</taxon>
        <taxon>Bacillati</taxon>
        <taxon>Bacillota</taxon>
        <taxon>Clostridia</taxon>
        <taxon>Eubacteriales</taxon>
        <taxon>Clostridiales Family XVII. Incertae Sedis</taxon>
        <taxon>Sulfobacillus</taxon>
    </lineage>
</organism>
<keyword evidence="3" id="KW-1185">Reference proteome</keyword>